<organism evidence="1 2">
    <name type="scientific">Bacteriovorax stolpii</name>
    <name type="common">Bdellovibrio stolpii</name>
    <dbReference type="NCBI Taxonomy" id="960"/>
    <lineage>
        <taxon>Bacteria</taxon>
        <taxon>Pseudomonadati</taxon>
        <taxon>Bdellovibrionota</taxon>
        <taxon>Bacteriovoracia</taxon>
        <taxon>Bacteriovoracales</taxon>
        <taxon>Bacteriovoracaceae</taxon>
        <taxon>Bacteriovorax</taxon>
    </lineage>
</organism>
<proteinExistence type="predicted"/>
<protein>
    <submittedName>
        <fullName evidence="1">Uncharacterized protein</fullName>
    </submittedName>
</protein>
<accession>A0A2K9NRF0</accession>
<dbReference type="KEGG" id="bsto:C0V70_08195"/>
<dbReference type="RefSeq" id="WP_102243380.1">
    <property type="nucleotide sequence ID" value="NZ_CP025704.1"/>
</dbReference>
<gene>
    <name evidence="1" type="ORF">C0V70_08195</name>
</gene>
<dbReference type="EMBL" id="CP025704">
    <property type="protein sequence ID" value="AUN98089.1"/>
    <property type="molecule type" value="Genomic_DNA"/>
</dbReference>
<evidence type="ECO:0000313" key="1">
    <source>
        <dbReference type="EMBL" id="AUN98089.1"/>
    </source>
</evidence>
<evidence type="ECO:0000313" key="2">
    <source>
        <dbReference type="Proteomes" id="UP000235584"/>
    </source>
</evidence>
<dbReference type="Proteomes" id="UP000235584">
    <property type="component" value="Chromosome"/>
</dbReference>
<keyword evidence="2" id="KW-1185">Reference proteome</keyword>
<name>A0A2K9NRF0_BACTC</name>
<sequence length="197" mass="22932">MKSLIFTIVCLFVLESAHAFEREGRRWSVGSNDVPSCVLYRKRVANYYQRLSEVTLAEKITKGELTLKEVIRMTELWKRTNIPLNLEAVAIYKERLILTPSEMQFFKHENTVEVQSEFFNWVNDRFVLPESVMLFSINEKSGIIDVEISLPYVQACLGSYGVDVFLTRPTGERYQLQFSLDKHRSDRYDLIQGNSGF</sequence>
<dbReference type="AlphaFoldDB" id="A0A2K9NRF0"/>
<reference evidence="1 2" key="1">
    <citation type="submission" date="2018-01" db="EMBL/GenBank/DDBJ databases">
        <title>Complete genome sequence of Bacteriovorax stolpii DSM12778.</title>
        <authorList>
            <person name="Tang B."/>
            <person name="Chang J."/>
        </authorList>
    </citation>
    <scope>NUCLEOTIDE SEQUENCE [LARGE SCALE GENOMIC DNA]</scope>
    <source>
        <strain evidence="1 2">DSM 12778</strain>
    </source>
</reference>